<protein>
    <submittedName>
        <fullName evidence="2">Uncharacterized protein</fullName>
    </submittedName>
</protein>
<evidence type="ECO:0000313" key="2">
    <source>
        <dbReference type="EMBL" id="CAJ1076504.1"/>
    </source>
</evidence>
<dbReference type="PANTHER" id="PTHR47018:SF3">
    <property type="entry name" value="MYCBP-ASSOCIATED PROTEIN"/>
    <property type="match status" value="1"/>
</dbReference>
<organism evidence="2 3">
    <name type="scientific">Xyrichtys novacula</name>
    <name type="common">Pearly razorfish</name>
    <name type="synonym">Hemipteronotus novacula</name>
    <dbReference type="NCBI Taxonomy" id="13765"/>
    <lineage>
        <taxon>Eukaryota</taxon>
        <taxon>Metazoa</taxon>
        <taxon>Chordata</taxon>
        <taxon>Craniata</taxon>
        <taxon>Vertebrata</taxon>
        <taxon>Euteleostomi</taxon>
        <taxon>Actinopterygii</taxon>
        <taxon>Neopterygii</taxon>
        <taxon>Teleostei</taxon>
        <taxon>Neoteleostei</taxon>
        <taxon>Acanthomorphata</taxon>
        <taxon>Eupercaria</taxon>
        <taxon>Labriformes</taxon>
        <taxon>Labridae</taxon>
        <taxon>Xyrichtys</taxon>
    </lineage>
</organism>
<proteinExistence type="predicted"/>
<dbReference type="PANTHER" id="PTHR47018">
    <property type="entry name" value="CXC DOMAIN-CONTAINING PROTEIN-RELATED"/>
    <property type="match status" value="1"/>
</dbReference>
<dbReference type="EMBL" id="OY660879">
    <property type="protein sequence ID" value="CAJ1076504.1"/>
    <property type="molecule type" value="Genomic_DNA"/>
</dbReference>
<feature type="region of interest" description="Disordered" evidence="1">
    <location>
        <begin position="78"/>
        <end position="103"/>
    </location>
</feature>
<dbReference type="Proteomes" id="UP001178508">
    <property type="component" value="Chromosome 16"/>
</dbReference>
<evidence type="ECO:0000256" key="1">
    <source>
        <dbReference type="SAM" id="MobiDB-lite"/>
    </source>
</evidence>
<reference evidence="2" key="1">
    <citation type="submission" date="2023-08" db="EMBL/GenBank/DDBJ databases">
        <authorList>
            <person name="Alioto T."/>
            <person name="Alioto T."/>
            <person name="Gomez Garrido J."/>
        </authorList>
    </citation>
    <scope>NUCLEOTIDE SEQUENCE</scope>
</reference>
<sequence length="360" mass="40478">MTCFYCVISGPCMTLNLDGGGGGGTGHRCNWMFLQRLDHLAQKEKNIQDAHKRTKDAKTVSQALTEKVSEMQAVTPYRTSKRGEPPICPKPTTFSSSTEPQPKRSIIHALVRANENGDRPDAAEQTIPSYNGFHASLNKEQSKSKAYFHMSYNQLPNKSVVNDIMEKLSHIIITKHMPIAFLVGDHPVYVLVTLLKAENPDKYRDIVPFLGPFHTQCVMMSAIYKRYKGSELEDVLVAAGVIAERSVDSALKGKHYKRGLRCLRLMYEALVSQLAKERLIPNLTEGTRENLDILRNTSLSQEARAAAHSALEDDADLQDLITKLFSHVDVSDMADYWRDFLSMTDSLMQNVHAVHICNWE</sequence>
<gene>
    <name evidence="2" type="ORF">XNOV1_A009096</name>
</gene>
<evidence type="ECO:0000313" key="3">
    <source>
        <dbReference type="Proteomes" id="UP001178508"/>
    </source>
</evidence>
<accession>A0AAV1GTY0</accession>
<keyword evidence="3" id="KW-1185">Reference proteome</keyword>
<name>A0AAV1GTY0_XYRNO</name>
<dbReference type="AlphaFoldDB" id="A0AAV1GTY0"/>